<feature type="transmembrane region" description="Helical" evidence="2">
    <location>
        <begin position="175"/>
        <end position="200"/>
    </location>
</feature>
<feature type="transmembrane region" description="Helical" evidence="2">
    <location>
        <begin position="212"/>
        <end position="231"/>
    </location>
</feature>
<feature type="transmembrane region" description="Helical" evidence="2">
    <location>
        <begin position="251"/>
        <end position="273"/>
    </location>
</feature>
<evidence type="ECO:0000259" key="3">
    <source>
        <dbReference type="Pfam" id="PF07786"/>
    </source>
</evidence>
<dbReference type="Pfam" id="PF07786">
    <property type="entry name" value="HGSNAT_cat"/>
    <property type="match status" value="1"/>
</dbReference>
<keyword evidence="2" id="KW-0472">Membrane</keyword>
<sequence length="398" mass="41961">MTDRSSGTTVHGLAQCTRIAGVDLARGLALLGMMAAHVFDADEPSSVTTAAADWSVTTFALVAGVSLALMLGGKRARRERAAVRAGIAVHAVLVAVIGLALGSTGRADIVLPCFAVLFLLAIPLLGLRPWMLTRIAAVLLLVAPPMITATLADAAVPRPVENPTFATLVTDPSGLVIGVFLTGFYPVLAYLAYICAGLAIGRLDLTSVQVAYRLLLGGLATVAMGMLWLMLPLPHQQSWMVLIHDVHALGAAIAVVGASLLVVHVPVMARLLWPIRTAGAMPLTLYSAHVLVLVPGVLEHEPVVLFLSLVAGGLLFEVVWRALARQQQGPLEWLVGVASRRVRRAVLGPRGAEGPGSHAAHGESRQPTRRQGCRPASTVVAGSARPRPRSPHMERNDR</sequence>
<evidence type="ECO:0000313" key="4">
    <source>
        <dbReference type="EMBL" id="MFD1523603.1"/>
    </source>
</evidence>
<feature type="transmembrane region" description="Helical" evidence="2">
    <location>
        <begin position="54"/>
        <end position="73"/>
    </location>
</feature>
<gene>
    <name evidence="4" type="ORF">ACFSJD_39390</name>
</gene>
<feature type="transmembrane region" description="Helical" evidence="2">
    <location>
        <begin position="304"/>
        <end position="323"/>
    </location>
</feature>
<dbReference type="Proteomes" id="UP001597114">
    <property type="component" value="Unassembled WGS sequence"/>
</dbReference>
<name>A0ABW4F7M0_9PSEU</name>
<dbReference type="InterPro" id="IPR012429">
    <property type="entry name" value="HGSNAT_cat"/>
</dbReference>
<reference evidence="5" key="1">
    <citation type="journal article" date="2019" name="Int. J. Syst. Evol. Microbiol.">
        <title>The Global Catalogue of Microorganisms (GCM) 10K type strain sequencing project: providing services to taxonomists for standard genome sequencing and annotation.</title>
        <authorList>
            <consortium name="The Broad Institute Genomics Platform"/>
            <consortium name="The Broad Institute Genome Sequencing Center for Infectious Disease"/>
            <person name="Wu L."/>
            <person name="Ma J."/>
        </authorList>
    </citation>
    <scope>NUCLEOTIDE SEQUENCE [LARGE SCALE GENOMIC DNA]</scope>
    <source>
        <strain evidence="5">CCM 7043</strain>
    </source>
</reference>
<feature type="transmembrane region" description="Helical" evidence="2">
    <location>
        <begin position="85"/>
        <end position="103"/>
    </location>
</feature>
<keyword evidence="2" id="KW-1133">Transmembrane helix</keyword>
<dbReference type="EMBL" id="JBHUCO010000068">
    <property type="protein sequence ID" value="MFD1523603.1"/>
    <property type="molecule type" value="Genomic_DNA"/>
</dbReference>
<dbReference type="RefSeq" id="WP_344722951.1">
    <property type="nucleotide sequence ID" value="NZ_BAAAUS010000016.1"/>
</dbReference>
<evidence type="ECO:0000256" key="2">
    <source>
        <dbReference type="SAM" id="Phobius"/>
    </source>
</evidence>
<keyword evidence="5" id="KW-1185">Reference proteome</keyword>
<organism evidence="4 5">
    <name type="scientific">Pseudonocardia yunnanensis</name>
    <dbReference type="NCBI Taxonomy" id="58107"/>
    <lineage>
        <taxon>Bacteria</taxon>
        <taxon>Bacillati</taxon>
        <taxon>Actinomycetota</taxon>
        <taxon>Actinomycetes</taxon>
        <taxon>Pseudonocardiales</taxon>
        <taxon>Pseudonocardiaceae</taxon>
        <taxon>Pseudonocardia</taxon>
    </lineage>
</organism>
<proteinExistence type="predicted"/>
<feature type="domain" description="Heparan-alpha-glucosaminide N-acetyltransferase catalytic" evidence="3">
    <location>
        <begin position="18"/>
        <end position="207"/>
    </location>
</feature>
<feature type="transmembrane region" description="Helical" evidence="2">
    <location>
        <begin position="134"/>
        <end position="155"/>
    </location>
</feature>
<keyword evidence="2" id="KW-0812">Transmembrane</keyword>
<protein>
    <submittedName>
        <fullName evidence="4">Heparan-alpha-glucosaminide N-acetyltransferase domain-containing protein</fullName>
    </submittedName>
</protein>
<accession>A0ABW4F7M0</accession>
<feature type="transmembrane region" description="Helical" evidence="2">
    <location>
        <begin position="280"/>
        <end position="298"/>
    </location>
</feature>
<evidence type="ECO:0000256" key="1">
    <source>
        <dbReference type="SAM" id="MobiDB-lite"/>
    </source>
</evidence>
<evidence type="ECO:0000313" key="5">
    <source>
        <dbReference type="Proteomes" id="UP001597114"/>
    </source>
</evidence>
<comment type="caution">
    <text evidence="4">The sequence shown here is derived from an EMBL/GenBank/DDBJ whole genome shotgun (WGS) entry which is preliminary data.</text>
</comment>
<feature type="region of interest" description="Disordered" evidence="1">
    <location>
        <begin position="348"/>
        <end position="398"/>
    </location>
</feature>
<feature type="transmembrane region" description="Helical" evidence="2">
    <location>
        <begin position="109"/>
        <end position="127"/>
    </location>
</feature>